<protein>
    <recommendedName>
        <fullName evidence="3">Reverse transcriptase domain-containing protein</fullName>
    </recommendedName>
</protein>
<accession>A0ABD1C6D6</accession>
<evidence type="ECO:0000313" key="1">
    <source>
        <dbReference type="EMBL" id="KAL1225041.1"/>
    </source>
</evidence>
<dbReference type="EMBL" id="JBANAX010000042">
    <property type="protein sequence ID" value="KAL1225041.1"/>
    <property type="molecule type" value="Genomic_DNA"/>
</dbReference>
<sequence>MLLDEQGTKMFTEGSKGSIAVDYFRGLFSSSNPGNIKALLEDLPQRVSPAMNLDLTAPVLDSEIKQAVFNIKGGSGPGADGFSGKFYQQHWNIVGPALCSEIKLFFQTAVFPSQWNFTHLCLIPKVTNPTKMMEMRPISLCSVHYKIISKILCSKLKRILPNLISETHGAFVSGRLISDNVIIAHEMIHALRTNAAASAEFMAVKTDMSKTYDRVE</sequence>
<dbReference type="InterPro" id="IPR052343">
    <property type="entry name" value="Retrotransposon-Effector_Assoc"/>
</dbReference>
<dbReference type="Proteomes" id="UP001558713">
    <property type="component" value="Unassembled WGS sequence"/>
</dbReference>
<dbReference type="SUPFAM" id="SSF56672">
    <property type="entry name" value="DNA/RNA polymerases"/>
    <property type="match status" value="1"/>
</dbReference>
<keyword evidence="2" id="KW-1185">Reference proteome</keyword>
<organism evidence="1 2">
    <name type="scientific">Cardamine amara subsp. amara</name>
    <dbReference type="NCBI Taxonomy" id="228776"/>
    <lineage>
        <taxon>Eukaryota</taxon>
        <taxon>Viridiplantae</taxon>
        <taxon>Streptophyta</taxon>
        <taxon>Embryophyta</taxon>
        <taxon>Tracheophyta</taxon>
        <taxon>Spermatophyta</taxon>
        <taxon>Magnoliopsida</taxon>
        <taxon>eudicotyledons</taxon>
        <taxon>Gunneridae</taxon>
        <taxon>Pentapetalae</taxon>
        <taxon>rosids</taxon>
        <taxon>malvids</taxon>
        <taxon>Brassicales</taxon>
        <taxon>Brassicaceae</taxon>
        <taxon>Cardamineae</taxon>
        <taxon>Cardamine</taxon>
    </lineage>
</organism>
<proteinExistence type="predicted"/>
<dbReference type="InterPro" id="IPR043502">
    <property type="entry name" value="DNA/RNA_pol_sf"/>
</dbReference>
<reference evidence="1 2" key="1">
    <citation type="submission" date="2024-04" db="EMBL/GenBank/DDBJ databases">
        <title>Genome assembly C_amara_ONT_v2.</title>
        <authorList>
            <person name="Yant L."/>
            <person name="Moore C."/>
            <person name="Slenker M."/>
        </authorList>
    </citation>
    <scope>NUCLEOTIDE SEQUENCE [LARGE SCALE GENOMIC DNA]</scope>
    <source>
        <tissue evidence="1">Leaf</tissue>
    </source>
</reference>
<evidence type="ECO:0008006" key="3">
    <source>
        <dbReference type="Google" id="ProtNLM"/>
    </source>
</evidence>
<gene>
    <name evidence="1" type="ORF">V5N11_002820</name>
</gene>
<dbReference type="PANTHER" id="PTHR46890:SF48">
    <property type="entry name" value="RNA-DIRECTED DNA POLYMERASE"/>
    <property type="match status" value="1"/>
</dbReference>
<evidence type="ECO:0000313" key="2">
    <source>
        <dbReference type="Proteomes" id="UP001558713"/>
    </source>
</evidence>
<comment type="caution">
    <text evidence="1">The sequence shown here is derived from an EMBL/GenBank/DDBJ whole genome shotgun (WGS) entry which is preliminary data.</text>
</comment>
<dbReference type="PANTHER" id="PTHR46890">
    <property type="entry name" value="NON-LTR RETROLELEMENT REVERSE TRANSCRIPTASE-LIKE PROTEIN-RELATED"/>
    <property type="match status" value="1"/>
</dbReference>
<dbReference type="AlphaFoldDB" id="A0ABD1C6D6"/>
<name>A0ABD1C6D6_CARAN</name>